<name>A0A2P2QXS9_RHIMU</name>
<evidence type="ECO:0000313" key="1">
    <source>
        <dbReference type="EMBL" id="MBX71802.1"/>
    </source>
</evidence>
<reference evidence="1" key="1">
    <citation type="submission" date="2018-02" db="EMBL/GenBank/DDBJ databases">
        <title>Rhizophora mucronata_Transcriptome.</title>
        <authorList>
            <person name="Meera S.P."/>
            <person name="Sreeshan A."/>
            <person name="Augustine A."/>
        </authorList>
    </citation>
    <scope>NUCLEOTIDE SEQUENCE</scope>
    <source>
        <tissue evidence="1">Leaf</tissue>
    </source>
</reference>
<dbReference type="AlphaFoldDB" id="A0A2P2QXS9"/>
<organism evidence="1">
    <name type="scientific">Rhizophora mucronata</name>
    <name type="common">Asiatic mangrove</name>
    <dbReference type="NCBI Taxonomy" id="61149"/>
    <lineage>
        <taxon>Eukaryota</taxon>
        <taxon>Viridiplantae</taxon>
        <taxon>Streptophyta</taxon>
        <taxon>Embryophyta</taxon>
        <taxon>Tracheophyta</taxon>
        <taxon>Spermatophyta</taxon>
        <taxon>Magnoliopsida</taxon>
        <taxon>eudicotyledons</taxon>
        <taxon>Gunneridae</taxon>
        <taxon>Pentapetalae</taxon>
        <taxon>rosids</taxon>
        <taxon>fabids</taxon>
        <taxon>Malpighiales</taxon>
        <taxon>Rhizophoraceae</taxon>
        <taxon>Rhizophora</taxon>
    </lineage>
</organism>
<proteinExistence type="predicted"/>
<sequence length="38" mass="4360">MVYGFLKPLASIWFSAEMPNLLISQFYLQVSSLEAVEH</sequence>
<dbReference type="EMBL" id="GGEC01091318">
    <property type="protein sequence ID" value="MBX71802.1"/>
    <property type="molecule type" value="Transcribed_RNA"/>
</dbReference>
<accession>A0A2P2QXS9</accession>
<protein>
    <submittedName>
        <fullName evidence="1">Uncharacterized protein</fullName>
    </submittedName>
</protein>